<dbReference type="PANTHER" id="PTHR41248">
    <property type="entry name" value="NORD PROTEIN"/>
    <property type="match status" value="1"/>
</dbReference>
<reference evidence="2 3" key="1">
    <citation type="journal article" date="2017" name="Front. Microbiol.">
        <title>New Insights into the Diversity of the Genus Faecalibacterium.</title>
        <authorList>
            <person name="Benevides L."/>
            <person name="Burman S."/>
            <person name="Martin R."/>
            <person name="Robert V."/>
            <person name="Thomas M."/>
            <person name="Miquel S."/>
            <person name="Chain F."/>
            <person name="Sokol H."/>
            <person name="Bermudez-Humaran L.G."/>
            <person name="Morrison M."/>
            <person name="Langella P."/>
            <person name="Azevedo V.A."/>
            <person name="Chatel J.M."/>
            <person name="Soares S."/>
        </authorList>
    </citation>
    <scope>NUCLEOTIDE SEQUENCE [LARGE SCALE GENOMIC DNA]</scope>
    <source>
        <strain evidence="2 3">CNCM I 4575</strain>
    </source>
</reference>
<dbReference type="InterPro" id="IPR002035">
    <property type="entry name" value="VWF_A"/>
</dbReference>
<protein>
    <recommendedName>
        <fullName evidence="1">VWFA domain-containing protein</fullName>
    </recommendedName>
</protein>
<comment type="caution">
    <text evidence="2">The sequence shown here is derived from an EMBL/GenBank/DDBJ whole genome shotgun (WGS) entry which is preliminary data.</text>
</comment>
<dbReference type="InterPro" id="IPR036465">
    <property type="entry name" value="vWFA_dom_sf"/>
</dbReference>
<accession>A0A2A7ATU0</accession>
<name>A0A2A7ATU0_9FIRM</name>
<proteinExistence type="predicted"/>
<dbReference type="RefSeq" id="WP_097838978.1">
    <property type="nucleotide sequence ID" value="NZ_NMTY01000004.1"/>
</dbReference>
<evidence type="ECO:0000313" key="2">
    <source>
        <dbReference type="EMBL" id="PDX82556.1"/>
    </source>
</evidence>
<dbReference type="InterPro" id="IPR051928">
    <property type="entry name" value="NorD/CobT"/>
</dbReference>
<dbReference type="SUPFAM" id="SSF53300">
    <property type="entry name" value="vWA-like"/>
    <property type="match status" value="1"/>
</dbReference>
<feature type="domain" description="VWFA" evidence="1">
    <location>
        <begin position="390"/>
        <end position="580"/>
    </location>
</feature>
<evidence type="ECO:0000259" key="1">
    <source>
        <dbReference type="SMART" id="SM00327"/>
    </source>
</evidence>
<dbReference type="PANTHER" id="PTHR41248:SF1">
    <property type="entry name" value="NORD PROTEIN"/>
    <property type="match status" value="1"/>
</dbReference>
<dbReference type="SMART" id="SM00327">
    <property type="entry name" value="VWA"/>
    <property type="match status" value="1"/>
</dbReference>
<evidence type="ECO:0000313" key="3">
    <source>
        <dbReference type="Proteomes" id="UP000220005"/>
    </source>
</evidence>
<dbReference type="EMBL" id="NMTY01000004">
    <property type="protein sequence ID" value="PDX82556.1"/>
    <property type="molecule type" value="Genomic_DNA"/>
</dbReference>
<organism evidence="2 3">
    <name type="scientific">Faecalibacterium prausnitzii</name>
    <dbReference type="NCBI Taxonomy" id="853"/>
    <lineage>
        <taxon>Bacteria</taxon>
        <taxon>Bacillati</taxon>
        <taxon>Bacillota</taxon>
        <taxon>Clostridia</taxon>
        <taxon>Eubacteriales</taxon>
        <taxon>Oscillospiraceae</taxon>
        <taxon>Faecalibacterium</taxon>
    </lineage>
</organism>
<dbReference type="Gene3D" id="3.40.50.410">
    <property type="entry name" value="von Willebrand factor, type A domain"/>
    <property type="match status" value="1"/>
</dbReference>
<gene>
    <name evidence="2" type="ORF">CGS58_03630</name>
</gene>
<dbReference type="AlphaFoldDB" id="A0A2A7ATU0"/>
<dbReference type="Proteomes" id="UP000220005">
    <property type="component" value="Unassembled WGS sequence"/>
</dbReference>
<sequence>MEAQSYTAEQRRAANQVWAAAGAYGFEPLFLAHNTDGTIDFYMNCIVGLVHKYYGDDLVRGLFDCWDGDIRQSQLDDLTWLYLESAAYALELPRRPVLAELRRSHADYFFGIQYKLSRQEWMAKNQLVYTMQAHRWRTVQGRRPPVMTPYEADLAKALAPDTPPAPAALKDALLSVFAKASLFDGTVRQKPALHLHLEGLLASLATKTLPTQMIKTDRVTVEHSNSVDAASTGGLTVDKRLAHITLKQNAAEDRAYIESCFGRSLYPPERLRKAEQELCTGNHLGCRLWFAAGVPSPEQAPNPEAKHLAEQAQLQADRNRAYYAKNRELHRSVVLRLTEQIRNCILVHQQPNARVARSGNLDPERVWRAPLLDDARVFRCAEEENQPSFTVDLLLDASASRLHCQEVIAAQGSILAESLAACGIPVRVSCFSSLRGYTVLRVLKGFQDKNLQNINQYFASGWNRDGLALRAAGDLVDFAPGPAPRHLLILLTDASPNDSRRVPPSSENPLGHDYGGAFGVDDAAAEVRDLRRKGLRVSAVFMGEDSSSRDAERIYGKNLARIRGMDQLARAAGRLIQNEIRELGD</sequence>